<dbReference type="eggNOG" id="arCOG10982">
    <property type="taxonomic scope" value="Archaea"/>
</dbReference>
<keyword evidence="1" id="KW-0812">Transmembrane</keyword>
<accession>F2KTC9</accession>
<reference evidence="2 3" key="1">
    <citation type="submission" date="2011-03" db="EMBL/GenBank/DDBJ databases">
        <title>The complete genome of Archaeoglobus veneficus SNP6.</title>
        <authorList>
            <consortium name="US DOE Joint Genome Institute (JGI-PGF)"/>
            <person name="Lucas S."/>
            <person name="Copeland A."/>
            <person name="Lapidus A."/>
            <person name="Bruce D."/>
            <person name="Goodwin L."/>
            <person name="Pitluck S."/>
            <person name="Kyrpides N."/>
            <person name="Mavromatis K."/>
            <person name="Pagani I."/>
            <person name="Ivanova N."/>
            <person name="Mikhailova N."/>
            <person name="Lu M."/>
            <person name="Detter J.C."/>
            <person name="Tapia R."/>
            <person name="Han C."/>
            <person name="Land M."/>
            <person name="Hauser L."/>
            <person name="Markowitz V."/>
            <person name="Cheng J.-F."/>
            <person name="Hugenholtz P."/>
            <person name="Woyke T."/>
            <person name="Wu D."/>
            <person name="Spring S."/>
            <person name="Brambilla E."/>
            <person name="Klenk H.-P."/>
            <person name="Eisen J.A."/>
        </authorList>
    </citation>
    <scope>NUCLEOTIDE SEQUENCE [LARGE SCALE GENOMIC DNA]</scope>
    <source>
        <strain>SNP6</strain>
    </source>
</reference>
<dbReference type="Proteomes" id="UP000008136">
    <property type="component" value="Chromosome"/>
</dbReference>
<evidence type="ECO:0000313" key="2">
    <source>
        <dbReference type="EMBL" id="AEA47159.1"/>
    </source>
</evidence>
<feature type="transmembrane region" description="Helical" evidence="1">
    <location>
        <begin position="20"/>
        <end position="42"/>
    </location>
</feature>
<feature type="transmembrane region" description="Helical" evidence="1">
    <location>
        <begin position="54"/>
        <end position="71"/>
    </location>
</feature>
<gene>
    <name evidence="2" type="ordered locus">Arcve_1151</name>
</gene>
<dbReference type="AlphaFoldDB" id="F2KTC9"/>
<evidence type="ECO:0000256" key="1">
    <source>
        <dbReference type="SAM" id="Phobius"/>
    </source>
</evidence>
<keyword evidence="1" id="KW-0472">Membrane</keyword>
<dbReference type="EMBL" id="CP002588">
    <property type="protein sequence ID" value="AEA47159.1"/>
    <property type="molecule type" value="Genomic_DNA"/>
</dbReference>
<dbReference type="HOGENOM" id="CLU_1536578_0_0_2"/>
<feature type="transmembrane region" description="Helical" evidence="1">
    <location>
        <begin position="95"/>
        <end position="117"/>
    </location>
</feature>
<feature type="transmembrane region" description="Helical" evidence="1">
    <location>
        <begin position="154"/>
        <end position="171"/>
    </location>
</feature>
<sequence>MNGTKLPNLLIAELAFFISWMAYSSSSLSAFFSPVYLLPLAAIPLIRLRKGNPFSFDFFAVLLAMHSAYLLPGTEVFNSALDALYVLGYKGLSEYIYSAFPPASSQSLPIVVLLFCLSQLSEEAKPQQLAIASAISLIAFIAYPHVVVALNAEFVVAMAAVGIAAIAVYAFKAS</sequence>
<proteinExistence type="predicted"/>
<evidence type="ECO:0000313" key="3">
    <source>
        <dbReference type="Proteomes" id="UP000008136"/>
    </source>
</evidence>
<protein>
    <submittedName>
        <fullName evidence="2">Uncharacterized protein</fullName>
    </submittedName>
</protein>
<organism evidence="2 3">
    <name type="scientific">Archaeoglobus veneficus (strain DSM 11195 / SNP6)</name>
    <dbReference type="NCBI Taxonomy" id="693661"/>
    <lineage>
        <taxon>Archaea</taxon>
        <taxon>Methanobacteriati</taxon>
        <taxon>Methanobacteriota</taxon>
        <taxon>Archaeoglobi</taxon>
        <taxon>Archaeoglobales</taxon>
        <taxon>Archaeoglobaceae</taxon>
        <taxon>Archaeoglobus</taxon>
    </lineage>
</organism>
<keyword evidence="3" id="KW-1185">Reference proteome</keyword>
<keyword evidence="1" id="KW-1133">Transmembrane helix</keyword>
<dbReference type="KEGG" id="ave:Arcve_1151"/>
<name>F2KTC9_ARCVS</name>
<dbReference type="STRING" id="693661.Arcve_1151"/>
<dbReference type="GeneID" id="10394267"/>
<dbReference type="RefSeq" id="WP_013683823.1">
    <property type="nucleotide sequence ID" value="NC_015320.1"/>
</dbReference>
<feature type="transmembrane region" description="Helical" evidence="1">
    <location>
        <begin position="129"/>
        <end position="148"/>
    </location>
</feature>